<dbReference type="AlphaFoldDB" id="J2K9C3"/>
<feature type="domain" description="Transposase IS200-like" evidence="1">
    <location>
        <begin position="2"/>
        <end position="51"/>
    </location>
</feature>
<dbReference type="GO" id="GO:0006313">
    <property type="term" value="P:DNA transposition"/>
    <property type="evidence" value="ECO:0007669"/>
    <property type="project" value="InterPro"/>
</dbReference>
<name>J2K9C3_9FLAO</name>
<dbReference type="Proteomes" id="UP000007509">
    <property type="component" value="Unassembled WGS sequence"/>
</dbReference>
<proteinExistence type="predicted"/>
<sequence>MKLVQEIKAHSPKWIKTKGRKYEQFFWQDGYGAFSVCEKDIDKIISYIKNQRQHHQNTNYKDELTGILEKKHKIEYNEKYLWD</sequence>
<dbReference type="InterPro" id="IPR002686">
    <property type="entry name" value="Transposase_17"/>
</dbReference>
<protein>
    <submittedName>
        <fullName evidence="2">Transposase like protein</fullName>
    </submittedName>
</protein>
<evidence type="ECO:0000313" key="3">
    <source>
        <dbReference type="Proteomes" id="UP000007509"/>
    </source>
</evidence>
<dbReference type="InterPro" id="IPR036515">
    <property type="entry name" value="Transposase_17_sf"/>
</dbReference>
<dbReference type="PATRIC" id="fig|1144316.3.peg.3134"/>
<keyword evidence="3" id="KW-1185">Reference proteome</keyword>
<gene>
    <name evidence="2" type="ORF">PMI13_03115</name>
</gene>
<dbReference type="Gene3D" id="3.30.70.1290">
    <property type="entry name" value="Transposase IS200-like"/>
    <property type="match status" value="1"/>
</dbReference>
<dbReference type="GO" id="GO:0003677">
    <property type="term" value="F:DNA binding"/>
    <property type="evidence" value="ECO:0007669"/>
    <property type="project" value="InterPro"/>
</dbReference>
<dbReference type="Pfam" id="PF01797">
    <property type="entry name" value="Y1_Tnp"/>
    <property type="match status" value="1"/>
</dbReference>
<accession>J2K9C3</accession>
<dbReference type="SUPFAM" id="SSF143422">
    <property type="entry name" value="Transposase IS200-like"/>
    <property type="match status" value="1"/>
</dbReference>
<evidence type="ECO:0000259" key="1">
    <source>
        <dbReference type="Pfam" id="PF01797"/>
    </source>
</evidence>
<dbReference type="EMBL" id="AKJY01000065">
    <property type="protein sequence ID" value="EJL69823.1"/>
    <property type="molecule type" value="Genomic_DNA"/>
</dbReference>
<reference evidence="2 3" key="1">
    <citation type="journal article" date="2012" name="J. Bacteriol.">
        <title>Twenty-one genome sequences from Pseudomonas species and 19 genome sequences from diverse bacteria isolated from the rhizosphere and endosphere of Populus deltoides.</title>
        <authorList>
            <person name="Brown S.D."/>
            <person name="Utturkar S.M."/>
            <person name="Klingeman D.M."/>
            <person name="Johnson C.M."/>
            <person name="Martin S.L."/>
            <person name="Land M.L."/>
            <person name="Lu T.Y."/>
            <person name="Schadt C.W."/>
            <person name="Doktycz M.J."/>
            <person name="Pelletier D.A."/>
        </authorList>
    </citation>
    <scope>NUCLEOTIDE SEQUENCE [LARGE SCALE GENOMIC DNA]</scope>
    <source>
        <strain evidence="2 3">CF314</strain>
    </source>
</reference>
<evidence type="ECO:0000313" key="2">
    <source>
        <dbReference type="EMBL" id="EJL69823.1"/>
    </source>
</evidence>
<comment type="caution">
    <text evidence="2">The sequence shown here is derived from an EMBL/GenBank/DDBJ whole genome shotgun (WGS) entry which is preliminary data.</text>
</comment>
<dbReference type="GO" id="GO:0004803">
    <property type="term" value="F:transposase activity"/>
    <property type="evidence" value="ECO:0007669"/>
    <property type="project" value="InterPro"/>
</dbReference>
<organism evidence="2 3">
    <name type="scientific">Chryseobacterium populi</name>
    <dbReference type="NCBI Taxonomy" id="1144316"/>
    <lineage>
        <taxon>Bacteria</taxon>
        <taxon>Pseudomonadati</taxon>
        <taxon>Bacteroidota</taxon>
        <taxon>Flavobacteriia</taxon>
        <taxon>Flavobacteriales</taxon>
        <taxon>Weeksellaceae</taxon>
        <taxon>Chryseobacterium group</taxon>
        <taxon>Chryseobacterium</taxon>
    </lineage>
</organism>